<sequence length="11" mass="1408">MYTFSQEEEFP</sequence>
<organism evidence="1">
    <name type="scientific">Arundo donax</name>
    <name type="common">Giant reed</name>
    <name type="synonym">Donax arundinaceus</name>
    <dbReference type="NCBI Taxonomy" id="35708"/>
    <lineage>
        <taxon>Eukaryota</taxon>
        <taxon>Viridiplantae</taxon>
        <taxon>Streptophyta</taxon>
        <taxon>Embryophyta</taxon>
        <taxon>Tracheophyta</taxon>
        <taxon>Spermatophyta</taxon>
        <taxon>Magnoliopsida</taxon>
        <taxon>Liliopsida</taxon>
        <taxon>Poales</taxon>
        <taxon>Poaceae</taxon>
        <taxon>PACMAD clade</taxon>
        <taxon>Arundinoideae</taxon>
        <taxon>Arundineae</taxon>
        <taxon>Arundo</taxon>
    </lineage>
</organism>
<name>A0A0A9ALL0_ARUDO</name>
<proteinExistence type="predicted"/>
<dbReference type="EMBL" id="GBRH01247142">
    <property type="protein sequence ID" value="JAD50753.1"/>
    <property type="molecule type" value="Transcribed_RNA"/>
</dbReference>
<accession>A0A0A9ALL0</accession>
<evidence type="ECO:0000313" key="1">
    <source>
        <dbReference type="EMBL" id="JAD50753.1"/>
    </source>
</evidence>
<reference evidence="1" key="1">
    <citation type="submission" date="2014-09" db="EMBL/GenBank/DDBJ databases">
        <authorList>
            <person name="Magalhaes I.L.F."/>
            <person name="Oliveira U."/>
            <person name="Santos F.R."/>
            <person name="Vidigal T.H.D.A."/>
            <person name="Brescovit A.D."/>
            <person name="Santos A.J."/>
        </authorList>
    </citation>
    <scope>NUCLEOTIDE SEQUENCE</scope>
    <source>
        <tissue evidence="1">Shoot tissue taken approximately 20 cm above the soil surface</tissue>
    </source>
</reference>
<protein>
    <submittedName>
        <fullName evidence="1">Uncharacterized protein</fullName>
    </submittedName>
</protein>
<reference evidence="1" key="2">
    <citation type="journal article" date="2015" name="Data Brief">
        <title>Shoot transcriptome of the giant reed, Arundo donax.</title>
        <authorList>
            <person name="Barrero R.A."/>
            <person name="Guerrero F.D."/>
            <person name="Moolhuijzen P."/>
            <person name="Goolsby J.A."/>
            <person name="Tidwell J."/>
            <person name="Bellgard S.E."/>
            <person name="Bellgard M.I."/>
        </authorList>
    </citation>
    <scope>NUCLEOTIDE SEQUENCE</scope>
    <source>
        <tissue evidence="1">Shoot tissue taken approximately 20 cm above the soil surface</tissue>
    </source>
</reference>